<sequence length="73" mass="8085">MPQALAETVNHPRLMTKLKNLFSEEALRLVTLDNAELLMMIGPRHPYREGPLGAIAEDSFADPLENLDLIGDA</sequence>
<dbReference type="Proteomes" id="UP000199144">
    <property type="component" value="Unassembled WGS sequence"/>
</dbReference>
<keyword evidence="2" id="KW-1185">Reference proteome</keyword>
<accession>A0A1I4IRN8</accession>
<evidence type="ECO:0000313" key="1">
    <source>
        <dbReference type="EMBL" id="SFL56511.1"/>
    </source>
</evidence>
<dbReference type="EMBL" id="FOTQ01000001">
    <property type="protein sequence ID" value="SFL56511.1"/>
    <property type="molecule type" value="Genomic_DNA"/>
</dbReference>
<protein>
    <submittedName>
        <fullName evidence="1">Uncharacterized protein</fullName>
    </submittedName>
</protein>
<proteinExistence type="predicted"/>
<reference evidence="1 2" key="1">
    <citation type="submission" date="2016-10" db="EMBL/GenBank/DDBJ databases">
        <authorList>
            <person name="de Groot N.N."/>
        </authorList>
    </citation>
    <scope>NUCLEOTIDE SEQUENCE [LARGE SCALE GENOMIC DNA]</scope>
    <source>
        <strain evidence="1 2">DSM 15283</strain>
    </source>
</reference>
<name>A0A1I4IRN8_9RHOB</name>
<evidence type="ECO:0000313" key="2">
    <source>
        <dbReference type="Proteomes" id="UP000199144"/>
    </source>
</evidence>
<organism evidence="1 2">
    <name type="scientific">Shimia aestuarii</name>
    <dbReference type="NCBI Taxonomy" id="254406"/>
    <lineage>
        <taxon>Bacteria</taxon>
        <taxon>Pseudomonadati</taxon>
        <taxon>Pseudomonadota</taxon>
        <taxon>Alphaproteobacteria</taxon>
        <taxon>Rhodobacterales</taxon>
        <taxon>Roseobacteraceae</taxon>
    </lineage>
</organism>
<dbReference type="STRING" id="254406.SAMN04488042_101699"/>
<gene>
    <name evidence="1" type="ORF">SAMN04488042_101699</name>
</gene>
<dbReference type="AlphaFoldDB" id="A0A1I4IRN8"/>